<evidence type="ECO:0000256" key="6">
    <source>
        <dbReference type="PROSITE-ProRule" id="PRU01373"/>
    </source>
</evidence>
<evidence type="ECO:0000259" key="7">
    <source>
        <dbReference type="PROSITE" id="PS52029"/>
    </source>
</evidence>
<reference evidence="8" key="1">
    <citation type="submission" date="2020-10" db="EMBL/GenBank/DDBJ databases">
        <authorList>
            <person name="Castelo-Branco R."/>
            <person name="Eusebio N."/>
            <person name="Adriana R."/>
            <person name="Vieira A."/>
            <person name="Brugerolle De Fraissinette N."/>
            <person name="Rezende De Castro R."/>
            <person name="Schneider M.P."/>
            <person name="Vasconcelos V."/>
            <person name="Leao P.N."/>
        </authorList>
    </citation>
    <scope>NUCLEOTIDE SEQUENCE</scope>
    <source>
        <strain evidence="8">LEGE 11467</strain>
    </source>
</reference>
<dbReference type="InterPro" id="IPR050979">
    <property type="entry name" value="LD-transpeptidase"/>
</dbReference>
<evidence type="ECO:0000313" key="8">
    <source>
        <dbReference type="EMBL" id="MBE9041068.1"/>
    </source>
</evidence>
<evidence type="ECO:0000256" key="1">
    <source>
        <dbReference type="ARBA" id="ARBA00004752"/>
    </source>
</evidence>
<evidence type="ECO:0000256" key="3">
    <source>
        <dbReference type="ARBA" id="ARBA00022960"/>
    </source>
</evidence>
<organism evidence="8 9">
    <name type="scientific">Zarconia navalis LEGE 11467</name>
    <dbReference type="NCBI Taxonomy" id="1828826"/>
    <lineage>
        <taxon>Bacteria</taxon>
        <taxon>Bacillati</taxon>
        <taxon>Cyanobacteriota</taxon>
        <taxon>Cyanophyceae</taxon>
        <taxon>Oscillatoriophycideae</taxon>
        <taxon>Oscillatoriales</taxon>
        <taxon>Oscillatoriales incertae sedis</taxon>
        <taxon>Zarconia</taxon>
        <taxon>Zarconia navalis</taxon>
    </lineage>
</organism>
<feature type="active site" description="Nucleophile" evidence="6">
    <location>
        <position position="159"/>
    </location>
</feature>
<evidence type="ECO:0000313" key="9">
    <source>
        <dbReference type="Proteomes" id="UP000621799"/>
    </source>
</evidence>
<protein>
    <submittedName>
        <fullName evidence="8">L,D-transpeptidase</fullName>
    </submittedName>
</protein>
<evidence type="ECO:0000256" key="4">
    <source>
        <dbReference type="ARBA" id="ARBA00022984"/>
    </source>
</evidence>
<dbReference type="GO" id="GO:0018104">
    <property type="term" value="P:peptidoglycan-protein cross-linking"/>
    <property type="evidence" value="ECO:0007669"/>
    <property type="project" value="TreeGrafter"/>
</dbReference>
<proteinExistence type="predicted"/>
<keyword evidence="3 6" id="KW-0133">Cell shape</keyword>
<dbReference type="GO" id="GO:0008360">
    <property type="term" value="P:regulation of cell shape"/>
    <property type="evidence" value="ECO:0007669"/>
    <property type="project" value="UniProtKB-UniRule"/>
</dbReference>
<dbReference type="GO" id="GO:0071972">
    <property type="term" value="F:peptidoglycan L,D-transpeptidase activity"/>
    <property type="evidence" value="ECO:0007669"/>
    <property type="project" value="TreeGrafter"/>
</dbReference>
<dbReference type="CDD" id="cd16913">
    <property type="entry name" value="YkuD_like"/>
    <property type="match status" value="1"/>
</dbReference>
<dbReference type="InterPro" id="IPR005490">
    <property type="entry name" value="LD_TPept_cat_dom"/>
</dbReference>
<dbReference type="GO" id="GO:0071555">
    <property type="term" value="P:cell wall organization"/>
    <property type="evidence" value="ECO:0007669"/>
    <property type="project" value="UniProtKB-UniRule"/>
</dbReference>
<keyword evidence="5 6" id="KW-0961">Cell wall biogenesis/degradation</keyword>
<dbReference type="AlphaFoldDB" id="A0A928VZI1"/>
<keyword evidence="2" id="KW-0808">Transferase</keyword>
<feature type="domain" description="L,D-TPase catalytic" evidence="7">
    <location>
        <begin position="70"/>
        <end position="183"/>
    </location>
</feature>
<dbReference type="RefSeq" id="WP_264321296.1">
    <property type="nucleotide sequence ID" value="NZ_JADEXN010000147.1"/>
</dbReference>
<comment type="pathway">
    <text evidence="1 6">Cell wall biogenesis; peptidoglycan biosynthesis.</text>
</comment>
<keyword evidence="9" id="KW-1185">Reference proteome</keyword>
<name>A0A928VZI1_9CYAN</name>
<evidence type="ECO:0000256" key="2">
    <source>
        <dbReference type="ARBA" id="ARBA00022679"/>
    </source>
</evidence>
<accession>A0A928VZI1</accession>
<dbReference type="Pfam" id="PF03734">
    <property type="entry name" value="YkuD"/>
    <property type="match status" value="1"/>
</dbReference>
<comment type="caution">
    <text evidence="8">The sequence shown here is derived from an EMBL/GenBank/DDBJ whole genome shotgun (WGS) entry which is preliminary data.</text>
</comment>
<dbReference type="PANTHER" id="PTHR30582">
    <property type="entry name" value="L,D-TRANSPEPTIDASE"/>
    <property type="match status" value="1"/>
</dbReference>
<dbReference type="Gene3D" id="2.40.440.10">
    <property type="entry name" value="L,D-transpeptidase catalytic domain-like"/>
    <property type="match status" value="1"/>
</dbReference>
<dbReference type="PANTHER" id="PTHR30582:SF2">
    <property type="entry name" value="L,D-TRANSPEPTIDASE YCIB-RELATED"/>
    <property type="match status" value="1"/>
</dbReference>
<dbReference type="InterPro" id="IPR038063">
    <property type="entry name" value="Transpep_catalytic_dom"/>
</dbReference>
<dbReference type="EMBL" id="JADEXN010000147">
    <property type="protein sequence ID" value="MBE9041068.1"/>
    <property type="molecule type" value="Genomic_DNA"/>
</dbReference>
<sequence length="184" mass="20310">MFSLSSSMLRRCVTLAAIQTVFSVGAIGVLSAPGRAASTATPFESAQSEPQKLAQSIMDEIRYLESSEQRWIEIDLSQQLLTAWSGSSLMYSTYISSGVDSTPTPTGVFSIQTKYESTPMSGADYYVPDVPYAMFFYGNYAIHGAYWHDSFGYPVSRGCVNMPTGDAEWLYYWAAYGTPVVVHY</sequence>
<gene>
    <name evidence="8" type="ORF">IQ235_09780</name>
</gene>
<dbReference type="Proteomes" id="UP000621799">
    <property type="component" value="Unassembled WGS sequence"/>
</dbReference>
<keyword evidence="4 6" id="KW-0573">Peptidoglycan synthesis</keyword>
<feature type="active site" description="Proton donor/acceptor" evidence="6">
    <location>
        <position position="143"/>
    </location>
</feature>
<dbReference type="PROSITE" id="PS52029">
    <property type="entry name" value="LD_TPASE"/>
    <property type="match status" value="1"/>
</dbReference>
<dbReference type="GO" id="GO:0005576">
    <property type="term" value="C:extracellular region"/>
    <property type="evidence" value="ECO:0007669"/>
    <property type="project" value="TreeGrafter"/>
</dbReference>
<dbReference type="GO" id="GO:0016740">
    <property type="term" value="F:transferase activity"/>
    <property type="evidence" value="ECO:0007669"/>
    <property type="project" value="UniProtKB-KW"/>
</dbReference>
<dbReference type="SUPFAM" id="SSF141523">
    <property type="entry name" value="L,D-transpeptidase catalytic domain-like"/>
    <property type="match status" value="1"/>
</dbReference>
<evidence type="ECO:0000256" key="5">
    <source>
        <dbReference type="ARBA" id="ARBA00023316"/>
    </source>
</evidence>